<evidence type="ECO:0000313" key="5">
    <source>
        <dbReference type="EMBL" id="MFC3637825.1"/>
    </source>
</evidence>
<dbReference type="InterPro" id="IPR013149">
    <property type="entry name" value="ADH-like_C"/>
</dbReference>
<dbReference type="SUPFAM" id="SSF50129">
    <property type="entry name" value="GroES-like"/>
    <property type="match status" value="1"/>
</dbReference>
<protein>
    <submittedName>
        <fullName evidence="5">Zinc-binding dehydrogenase</fullName>
    </submittedName>
</protein>
<evidence type="ECO:0000259" key="3">
    <source>
        <dbReference type="Pfam" id="PF00107"/>
    </source>
</evidence>
<dbReference type="Gene3D" id="3.40.50.720">
    <property type="entry name" value="NAD(P)-binding Rossmann-like Domain"/>
    <property type="match status" value="1"/>
</dbReference>
<dbReference type="InterPro" id="IPR036291">
    <property type="entry name" value="NAD(P)-bd_dom_sf"/>
</dbReference>
<comment type="caution">
    <text evidence="5">The sequence shown here is derived from an EMBL/GenBank/DDBJ whole genome shotgun (WGS) entry which is preliminary data.</text>
</comment>
<keyword evidence="1" id="KW-0560">Oxidoreductase</keyword>
<evidence type="ECO:0000256" key="2">
    <source>
        <dbReference type="RuleBase" id="RU361277"/>
    </source>
</evidence>
<name>A0ABV7UGK0_9HYPH</name>
<dbReference type="Gene3D" id="3.90.180.10">
    <property type="entry name" value="Medium-chain alcohol dehydrogenases, catalytic domain"/>
    <property type="match status" value="1"/>
</dbReference>
<evidence type="ECO:0000259" key="4">
    <source>
        <dbReference type="Pfam" id="PF08240"/>
    </source>
</evidence>
<dbReference type="InterPro" id="IPR013154">
    <property type="entry name" value="ADH-like_N"/>
</dbReference>
<feature type="domain" description="Alcohol dehydrogenase-like C-terminal" evidence="3">
    <location>
        <begin position="175"/>
        <end position="318"/>
    </location>
</feature>
<dbReference type="PROSITE" id="PS00059">
    <property type="entry name" value="ADH_ZINC"/>
    <property type="match status" value="1"/>
</dbReference>
<dbReference type="InterPro" id="IPR011032">
    <property type="entry name" value="GroES-like_sf"/>
</dbReference>
<accession>A0ABV7UGK0</accession>
<dbReference type="CDD" id="cd08262">
    <property type="entry name" value="Zn_ADH8"/>
    <property type="match status" value="1"/>
</dbReference>
<dbReference type="EMBL" id="JBHRYC010000050">
    <property type="protein sequence ID" value="MFC3637825.1"/>
    <property type="molecule type" value="Genomic_DNA"/>
</dbReference>
<dbReference type="Pfam" id="PF00107">
    <property type="entry name" value="ADH_zinc_N"/>
    <property type="match status" value="1"/>
</dbReference>
<gene>
    <name evidence="5" type="ORF">ACFONL_10625</name>
</gene>
<dbReference type="InterPro" id="IPR002328">
    <property type="entry name" value="ADH_Zn_CS"/>
</dbReference>
<organism evidence="5 6">
    <name type="scientific">Camelimonas fluminis</name>
    <dbReference type="NCBI Taxonomy" id="1576911"/>
    <lineage>
        <taxon>Bacteria</taxon>
        <taxon>Pseudomonadati</taxon>
        <taxon>Pseudomonadota</taxon>
        <taxon>Alphaproteobacteria</taxon>
        <taxon>Hyphomicrobiales</taxon>
        <taxon>Chelatococcaceae</taxon>
        <taxon>Camelimonas</taxon>
    </lineage>
</organism>
<comment type="cofactor">
    <cofactor evidence="2">
        <name>Zn(2+)</name>
        <dbReference type="ChEBI" id="CHEBI:29105"/>
    </cofactor>
</comment>
<proteinExistence type="inferred from homology"/>
<dbReference type="Proteomes" id="UP001595704">
    <property type="component" value="Unassembled WGS sequence"/>
</dbReference>
<dbReference type="RefSeq" id="WP_191317830.1">
    <property type="nucleotide sequence ID" value="NZ_BNCG01000001.1"/>
</dbReference>
<feature type="domain" description="Alcohol dehydrogenase-like N-terminal" evidence="4">
    <location>
        <begin position="23"/>
        <end position="137"/>
    </location>
</feature>
<dbReference type="SUPFAM" id="SSF51735">
    <property type="entry name" value="NAD(P)-binding Rossmann-fold domains"/>
    <property type="match status" value="1"/>
</dbReference>
<dbReference type="PANTHER" id="PTHR43189">
    <property type="entry name" value="ZINC-TYPE ALCOHOL DEHYDROGENASE-LIKE PROTEIN C1198.01-RELATED"/>
    <property type="match status" value="1"/>
</dbReference>
<sequence length="359" mass="37499">MRAIVRRAGKLELNENWPEPAPGPGQTLVKTLACGVCGSDLHALDHLERMSEFSRRCGSASGLDASQGVVFGHEFCGEIIAHGPGSTSTLAPGTRVVAMPFAAGPSGMELVGFSNRFSGGFAERMVLTEALLLPVPDDLPSSIAAMTEPFAVGEHAVAMAKAPQDAVTLVLGCGPIGLAVIASAKARGLHPVIASDFSPMRRAAAAKMGADIVIDPAVENPYGRWSEFDVPANLAERGAAMATGRATRPAMIFECVGAPGMLQAVIEGAPPSARIVVVGACMEADRIEPLMAINKQLSMEFVFAYTADEFALTLKRLASGEINGAAALTMEAALADTPQAFELARQADQHVKIVIDPQR</sequence>
<comment type="similarity">
    <text evidence="2">Belongs to the zinc-containing alcohol dehydrogenase family.</text>
</comment>
<keyword evidence="2" id="KW-0862">Zinc</keyword>
<keyword evidence="6" id="KW-1185">Reference proteome</keyword>
<keyword evidence="2" id="KW-0479">Metal-binding</keyword>
<evidence type="ECO:0000256" key="1">
    <source>
        <dbReference type="ARBA" id="ARBA00023002"/>
    </source>
</evidence>
<reference evidence="6" key="1">
    <citation type="journal article" date="2019" name="Int. J. Syst. Evol. Microbiol.">
        <title>The Global Catalogue of Microorganisms (GCM) 10K type strain sequencing project: providing services to taxonomists for standard genome sequencing and annotation.</title>
        <authorList>
            <consortium name="The Broad Institute Genomics Platform"/>
            <consortium name="The Broad Institute Genome Sequencing Center for Infectious Disease"/>
            <person name="Wu L."/>
            <person name="Ma J."/>
        </authorList>
    </citation>
    <scope>NUCLEOTIDE SEQUENCE [LARGE SCALE GENOMIC DNA]</scope>
    <source>
        <strain evidence="6">KCTC 42282</strain>
    </source>
</reference>
<dbReference type="PANTHER" id="PTHR43189:SF1">
    <property type="entry name" value="ZINC-TYPE ALCOHOL DEHYDROGENASE-LIKE PROTEIN C1198.01"/>
    <property type="match status" value="1"/>
</dbReference>
<dbReference type="Pfam" id="PF08240">
    <property type="entry name" value="ADH_N"/>
    <property type="match status" value="1"/>
</dbReference>
<evidence type="ECO:0000313" key="6">
    <source>
        <dbReference type="Proteomes" id="UP001595704"/>
    </source>
</evidence>